<dbReference type="HOGENOM" id="CLU_034247_2_1_7"/>
<name>F2LU56_HIPMA</name>
<dbReference type="EMBL" id="CP002606">
    <property type="protein sequence ID" value="AEA34519.1"/>
    <property type="molecule type" value="Genomic_DNA"/>
</dbReference>
<evidence type="ECO:0000256" key="2">
    <source>
        <dbReference type="ARBA" id="ARBA00004696"/>
    </source>
</evidence>
<dbReference type="InterPro" id="IPR013798">
    <property type="entry name" value="Indole-3-glycerol_P_synth_dom"/>
</dbReference>
<dbReference type="Pfam" id="PF00218">
    <property type="entry name" value="IGPS"/>
    <property type="match status" value="1"/>
</dbReference>
<dbReference type="GO" id="GO:0004640">
    <property type="term" value="F:phosphoribosylanthranilate isomerase activity"/>
    <property type="evidence" value="ECO:0007669"/>
    <property type="project" value="TreeGrafter"/>
</dbReference>
<dbReference type="SUPFAM" id="SSF51366">
    <property type="entry name" value="Ribulose-phoshate binding barrel"/>
    <property type="match status" value="1"/>
</dbReference>
<dbReference type="InterPro" id="IPR045186">
    <property type="entry name" value="Indole-3-glycerol_P_synth"/>
</dbReference>
<dbReference type="UniPathway" id="UPA00035">
    <property type="reaction ID" value="UER00043"/>
</dbReference>
<evidence type="ECO:0000313" key="11">
    <source>
        <dbReference type="Proteomes" id="UP000008139"/>
    </source>
</evidence>
<accession>F2LU56</accession>
<gene>
    <name evidence="10" type="ordered locus">Hipma_1563</name>
</gene>
<dbReference type="FunFam" id="3.20.20.70:FF:000024">
    <property type="entry name" value="Indole-3-glycerol phosphate synthase"/>
    <property type="match status" value="1"/>
</dbReference>
<reference evidence="11" key="2">
    <citation type="submission" date="2011-03" db="EMBL/GenBank/DDBJ databases">
        <title>The complete genome of Hippea maritima DSM 10411.</title>
        <authorList>
            <consortium name="US DOE Joint Genome Institute (JGI-PGF)"/>
            <person name="Lucas S."/>
            <person name="Copeland A."/>
            <person name="Lapidus A."/>
            <person name="Bruce D."/>
            <person name="Goodwin L."/>
            <person name="Pitluck S."/>
            <person name="Peters L."/>
            <person name="Kyrpides N."/>
            <person name="Mavromatis K."/>
            <person name="Pagani I."/>
            <person name="Ivanova N."/>
            <person name="Mikhailova N."/>
            <person name="Lu M."/>
            <person name="Detter J.C."/>
            <person name="Tapia R."/>
            <person name="Han C."/>
            <person name="Land M."/>
            <person name="Hauser L."/>
            <person name="Markowitz V."/>
            <person name="Cheng J.-F."/>
            <person name="Hugenholtz P."/>
            <person name="Woyke T."/>
            <person name="Wu D."/>
            <person name="Spring S."/>
            <person name="Schroeder M."/>
            <person name="Brambilla E."/>
            <person name="Klenk H.-P."/>
            <person name="Eisen J.A."/>
        </authorList>
    </citation>
    <scope>NUCLEOTIDE SEQUENCE [LARGE SCALE GENOMIC DNA]</scope>
    <source>
        <strain evidence="11">ATCC 700847 / DSM 10411 / MH2</strain>
    </source>
</reference>
<evidence type="ECO:0000256" key="8">
    <source>
        <dbReference type="ARBA" id="ARBA00023239"/>
    </source>
</evidence>
<dbReference type="InterPro" id="IPR011060">
    <property type="entry name" value="RibuloseP-bd_barrel"/>
</dbReference>
<evidence type="ECO:0000313" key="10">
    <source>
        <dbReference type="EMBL" id="AEA34519.1"/>
    </source>
</evidence>
<dbReference type="GO" id="GO:0004425">
    <property type="term" value="F:indole-3-glycerol-phosphate synthase activity"/>
    <property type="evidence" value="ECO:0007669"/>
    <property type="project" value="UniProtKB-EC"/>
</dbReference>
<comment type="catalytic activity">
    <reaction evidence="1">
        <text>1-(2-carboxyphenylamino)-1-deoxy-D-ribulose 5-phosphate + H(+) = (1S,2R)-1-C-(indol-3-yl)glycerol 3-phosphate + CO2 + H2O</text>
        <dbReference type="Rhea" id="RHEA:23476"/>
        <dbReference type="ChEBI" id="CHEBI:15377"/>
        <dbReference type="ChEBI" id="CHEBI:15378"/>
        <dbReference type="ChEBI" id="CHEBI:16526"/>
        <dbReference type="ChEBI" id="CHEBI:58613"/>
        <dbReference type="ChEBI" id="CHEBI:58866"/>
        <dbReference type="EC" id="4.1.1.48"/>
    </reaction>
</comment>
<keyword evidence="8 10" id="KW-0456">Lyase</keyword>
<dbReference type="InParanoid" id="F2LU56"/>
<evidence type="ECO:0000256" key="5">
    <source>
        <dbReference type="ARBA" id="ARBA00022793"/>
    </source>
</evidence>
<evidence type="ECO:0000256" key="6">
    <source>
        <dbReference type="ARBA" id="ARBA00022822"/>
    </source>
</evidence>
<dbReference type="Proteomes" id="UP000008139">
    <property type="component" value="Chromosome"/>
</dbReference>
<keyword evidence="11" id="KW-1185">Reference proteome</keyword>
<keyword evidence="4" id="KW-0028">Amino-acid biosynthesis</keyword>
<feature type="domain" description="Indole-3-glycerol phosphate synthase" evidence="9">
    <location>
        <begin position="12"/>
        <end position="243"/>
    </location>
</feature>
<dbReference type="OrthoDB" id="9804217at2"/>
<dbReference type="RefSeq" id="WP_013682548.1">
    <property type="nucleotide sequence ID" value="NC_015318.1"/>
</dbReference>
<keyword evidence="7" id="KW-0057">Aromatic amino acid biosynthesis</keyword>
<dbReference type="EC" id="4.1.1.48" evidence="3"/>
<reference evidence="10 11" key="1">
    <citation type="journal article" date="2011" name="Stand. Genomic Sci.">
        <title>Complete genome sequence of the thermophilic sulfur-reducer Hippea maritima type strain (MH(2)).</title>
        <authorList>
            <person name="Huntemann M."/>
            <person name="Lu M."/>
            <person name="Nolan M."/>
            <person name="Lapidus A."/>
            <person name="Lucas S."/>
            <person name="Hammon N."/>
            <person name="Deshpande S."/>
            <person name="Cheng J.F."/>
            <person name="Tapia R."/>
            <person name="Han C."/>
            <person name="Goodwin L."/>
            <person name="Pitluck S."/>
            <person name="Liolios K."/>
            <person name="Pagani I."/>
            <person name="Ivanova N."/>
            <person name="Ovchinikova G."/>
            <person name="Pati A."/>
            <person name="Chen A."/>
            <person name="Palaniappan K."/>
            <person name="Land M."/>
            <person name="Hauser L."/>
            <person name="Jeffries C.D."/>
            <person name="Detter J.C."/>
            <person name="Brambilla E.M."/>
            <person name="Rohde M."/>
            <person name="Spring S."/>
            <person name="Goker M."/>
            <person name="Woyke T."/>
            <person name="Bristow J."/>
            <person name="Eisen J.A."/>
            <person name="Markowitz V."/>
            <person name="Hugenholtz P."/>
            <person name="Kyrpides N.C."/>
            <person name="Klenk H.P."/>
            <person name="Mavromatis K."/>
        </authorList>
    </citation>
    <scope>NUCLEOTIDE SEQUENCE [LARGE SCALE GENOMIC DNA]</scope>
    <source>
        <strain evidence="11">ATCC 700847 / DSM 10411 / MH2</strain>
    </source>
</reference>
<evidence type="ECO:0000259" key="9">
    <source>
        <dbReference type="Pfam" id="PF00218"/>
    </source>
</evidence>
<evidence type="ECO:0000256" key="7">
    <source>
        <dbReference type="ARBA" id="ARBA00023141"/>
    </source>
</evidence>
<keyword evidence="6" id="KW-0822">Tryptophan biosynthesis</keyword>
<dbReference type="STRING" id="760142.Hipma_1563"/>
<dbReference type="PANTHER" id="PTHR22854">
    <property type="entry name" value="TRYPTOPHAN BIOSYNTHESIS PROTEIN"/>
    <property type="match status" value="1"/>
</dbReference>
<sequence>MGVLQDILKTKKAEIEKLTPKGKRNKPIFRLNDFFKENQINIIAEIKASSPSAGKIRKIDLDQILKTYSKYAKAISVLTDKTFFGGSFELLRDVADATKLPVLCKDFIIDKKQIDAAYINGADLVLLIVRVLDDEKLEELYSYAHKLGLDCLIEVHKEEELDRIKDLKPKIVGVNSRDLDNLKIDLSRTKKILSQIEFDAIRIAESGIKNKKDIDFLKQYCDGFLIGETLLKTQDINKAFEELL</sequence>
<protein>
    <recommendedName>
        <fullName evidence="3">indole-3-glycerol-phosphate synthase</fullName>
        <ecNumber evidence="3">4.1.1.48</ecNumber>
    </recommendedName>
</protein>
<dbReference type="eggNOG" id="COG0134">
    <property type="taxonomic scope" value="Bacteria"/>
</dbReference>
<evidence type="ECO:0000256" key="4">
    <source>
        <dbReference type="ARBA" id="ARBA00022605"/>
    </source>
</evidence>
<dbReference type="GO" id="GO:0000162">
    <property type="term" value="P:L-tryptophan biosynthetic process"/>
    <property type="evidence" value="ECO:0007669"/>
    <property type="project" value="UniProtKB-UniPathway"/>
</dbReference>
<keyword evidence="5" id="KW-0210">Decarboxylase</keyword>
<dbReference type="InterPro" id="IPR013785">
    <property type="entry name" value="Aldolase_TIM"/>
</dbReference>
<evidence type="ECO:0000256" key="3">
    <source>
        <dbReference type="ARBA" id="ARBA00012362"/>
    </source>
</evidence>
<dbReference type="Gene3D" id="3.20.20.70">
    <property type="entry name" value="Aldolase class I"/>
    <property type="match status" value="1"/>
</dbReference>
<dbReference type="PANTHER" id="PTHR22854:SF2">
    <property type="entry name" value="INDOLE-3-GLYCEROL-PHOSPHATE SYNTHASE"/>
    <property type="match status" value="1"/>
</dbReference>
<proteinExistence type="predicted"/>
<organism evidence="10 11">
    <name type="scientific">Hippea maritima (strain ATCC 700847 / DSM 10411 / MH2)</name>
    <dbReference type="NCBI Taxonomy" id="760142"/>
    <lineage>
        <taxon>Bacteria</taxon>
        <taxon>Pseudomonadati</taxon>
        <taxon>Campylobacterota</taxon>
        <taxon>Desulfurellia</taxon>
        <taxon>Desulfurellales</taxon>
        <taxon>Hippeaceae</taxon>
        <taxon>Hippea</taxon>
    </lineage>
</organism>
<evidence type="ECO:0000256" key="1">
    <source>
        <dbReference type="ARBA" id="ARBA00001633"/>
    </source>
</evidence>
<dbReference type="KEGG" id="hmr:Hipma_1563"/>
<dbReference type="CDD" id="cd00331">
    <property type="entry name" value="IGPS"/>
    <property type="match status" value="1"/>
</dbReference>
<comment type="pathway">
    <text evidence="2">Amino-acid biosynthesis; L-tryptophan biosynthesis; L-tryptophan from chorismate: step 4/5.</text>
</comment>
<dbReference type="AlphaFoldDB" id="F2LU56"/>